<evidence type="ECO:0000256" key="1">
    <source>
        <dbReference type="ARBA" id="ARBA00004514"/>
    </source>
</evidence>
<keyword evidence="6" id="KW-0547">Nucleotide-binding</keyword>
<evidence type="ECO:0000256" key="6">
    <source>
        <dbReference type="ARBA" id="ARBA00022741"/>
    </source>
</evidence>
<keyword evidence="10" id="KW-1133">Transmembrane helix</keyword>
<organism evidence="14">
    <name type="scientific">Candidozyma auris</name>
    <name type="common">Yeast</name>
    <name type="synonym">Candida auris</name>
    <dbReference type="NCBI Taxonomy" id="498019"/>
    <lineage>
        <taxon>Eukaryota</taxon>
        <taxon>Fungi</taxon>
        <taxon>Dikarya</taxon>
        <taxon>Ascomycota</taxon>
        <taxon>Saccharomycotina</taxon>
        <taxon>Pichiomycetes</taxon>
        <taxon>Metschnikowiaceae</taxon>
        <taxon>Candidozyma</taxon>
    </lineage>
</organism>
<protein>
    <recommendedName>
        <fullName evidence="15">Ubiquitin-like protein activator 4</fullName>
    </recommendedName>
</protein>
<dbReference type="InterPro" id="IPR035985">
    <property type="entry name" value="Ubiquitin-activating_enz"/>
</dbReference>
<keyword evidence="5" id="KW-0548">Nucleotidyltransferase</keyword>
<dbReference type="Proteomes" id="UP000825438">
    <property type="component" value="Chromosome II"/>
</dbReference>
<dbReference type="FunFam" id="3.40.50.720:FF:000033">
    <property type="entry name" value="Adenylyltransferase and sulfurtransferase MOCS3"/>
    <property type="match status" value="1"/>
</dbReference>
<keyword evidence="11" id="KW-0732">Signal</keyword>
<dbReference type="PROSITE" id="PS50206">
    <property type="entry name" value="RHODANESE_3"/>
    <property type="match status" value="1"/>
</dbReference>
<evidence type="ECO:0000256" key="10">
    <source>
        <dbReference type="SAM" id="Phobius"/>
    </source>
</evidence>
<dbReference type="Gene3D" id="3.40.50.720">
    <property type="entry name" value="NAD(P)-binding Rossmann-like Domain"/>
    <property type="match status" value="1"/>
</dbReference>
<dbReference type="GO" id="GO:0002143">
    <property type="term" value="P:tRNA wobble position uridine thiolation"/>
    <property type="evidence" value="ECO:0007669"/>
    <property type="project" value="TreeGrafter"/>
</dbReference>
<dbReference type="AlphaFoldDB" id="A0A8F2W0K0"/>
<feature type="transmembrane region" description="Helical" evidence="10">
    <location>
        <begin position="283"/>
        <end position="304"/>
    </location>
</feature>
<sequence length="624" mass="69764">MNVVLTCLLLVASQVAALHFYLPTGQTRCFYEDLSARALVVGKLEAFEYAENVNDYFKTNNLRLQITVEETFDNNHRVVDQKSSPSGDFTFTSFDAGEHRFCLTPTYTDGTSGKWHRIFFDVAIGAAEDYADSKSSHKVDALTLQIKQLNEKLREINFEQESIREREAEFRNQSESTNSRVVWWSIIQLFVLVGTCAYQIVASLYFITMPSDQQLYERIRQLEEENERLKKQLRSQNDFLTPSKDDSVDPDFSLEEFRRYGRQMIVPEFGSLEAQRKLKHAKVLVVGAGGLGCPALLYLTAAGVGRIGIVDNDTVDVSNLHRQVLHTSDSVGMLKCESAKQYLSRLNPNVEIVTHSVRLDNGNIFGIFASYDYIVDCTDAPAIRYLINDAAVLTGKTVISGSGVKTDGQFTILNFQNTGPCYRCFYPQPPKPESVSTCGDAGVFGPAIGLTGISLASETLKVITGHYNTTFKPFLAMYSAYPVSVLRQFKMRGRQANCAVCGTSAIITREMIESGKVNYSEFCGSNIIHGLTANLRLEATEASQRLQVEKASLLIDVRPPEQYQITHIDGAVNIDWSSRLSKIDSIDELLPKSFDKSKDRTYVMCRYGNDSQLATKKLIEELGG</sequence>
<proteinExistence type="predicted"/>
<feature type="domain" description="GOLD" evidence="13">
    <location>
        <begin position="27"/>
        <end position="124"/>
    </location>
</feature>
<dbReference type="GO" id="GO:0005524">
    <property type="term" value="F:ATP binding"/>
    <property type="evidence" value="ECO:0007669"/>
    <property type="project" value="UniProtKB-KW"/>
</dbReference>
<dbReference type="InterPro" id="IPR000594">
    <property type="entry name" value="ThiF_NAD_FAD-bd"/>
</dbReference>
<dbReference type="PROSITE" id="PS50866">
    <property type="entry name" value="GOLD"/>
    <property type="match status" value="1"/>
</dbReference>
<dbReference type="InterPro" id="IPR009038">
    <property type="entry name" value="GOLD_dom"/>
</dbReference>
<dbReference type="Pfam" id="PF00899">
    <property type="entry name" value="ThiF"/>
    <property type="match status" value="1"/>
</dbReference>
<dbReference type="PANTHER" id="PTHR10953">
    <property type="entry name" value="UBIQUITIN-ACTIVATING ENZYME E1"/>
    <property type="match status" value="1"/>
</dbReference>
<feature type="coiled-coil region" evidence="9">
    <location>
        <begin position="212"/>
        <end position="239"/>
    </location>
</feature>
<feature type="signal peptide" evidence="11">
    <location>
        <begin position="1"/>
        <end position="17"/>
    </location>
</feature>
<gene>
    <name evidence="14" type="ORF">CA7LBN_001907</name>
</gene>
<dbReference type="InterPro" id="IPR001763">
    <property type="entry name" value="Rhodanese-like_dom"/>
</dbReference>
<evidence type="ECO:0000256" key="2">
    <source>
        <dbReference type="ARBA" id="ARBA00022490"/>
    </source>
</evidence>
<dbReference type="PANTHER" id="PTHR10953:SF102">
    <property type="entry name" value="ADENYLYLTRANSFERASE AND SULFURTRANSFERASE MOCS3"/>
    <property type="match status" value="1"/>
</dbReference>
<evidence type="ECO:0000259" key="13">
    <source>
        <dbReference type="PROSITE" id="PS50866"/>
    </source>
</evidence>
<dbReference type="GO" id="GO:0004792">
    <property type="term" value="F:thiosulfate-cyanide sulfurtransferase activity"/>
    <property type="evidence" value="ECO:0007669"/>
    <property type="project" value="TreeGrafter"/>
</dbReference>
<dbReference type="GO" id="GO:0032447">
    <property type="term" value="P:protein urmylation"/>
    <property type="evidence" value="ECO:0007669"/>
    <property type="project" value="TreeGrafter"/>
</dbReference>
<evidence type="ECO:0000256" key="7">
    <source>
        <dbReference type="ARBA" id="ARBA00022786"/>
    </source>
</evidence>
<evidence type="ECO:0000256" key="5">
    <source>
        <dbReference type="ARBA" id="ARBA00022695"/>
    </source>
</evidence>
<keyword evidence="10" id="KW-0812">Transmembrane</keyword>
<dbReference type="InterPro" id="IPR036873">
    <property type="entry name" value="Rhodanese-like_dom_sf"/>
</dbReference>
<keyword evidence="9" id="KW-0175">Coiled coil</keyword>
<evidence type="ECO:0000313" key="14">
    <source>
        <dbReference type="EMBL" id="QWW23106.1"/>
    </source>
</evidence>
<dbReference type="InterPro" id="IPR045886">
    <property type="entry name" value="ThiF/MoeB/HesA"/>
</dbReference>
<dbReference type="EMBL" id="CP076750">
    <property type="protein sequence ID" value="QWW23106.1"/>
    <property type="molecule type" value="Genomic_DNA"/>
</dbReference>
<dbReference type="SUPFAM" id="SSF69572">
    <property type="entry name" value="Activating enzymes of the ubiquitin-like proteins"/>
    <property type="match status" value="1"/>
</dbReference>
<dbReference type="Gene3D" id="3.40.250.10">
    <property type="entry name" value="Rhodanese-like domain"/>
    <property type="match status" value="1"/>
</dbReference>
<keyword evidence="3" id="KW-0808">Transferase</keyword>
<keyword evidence="4" id="KW-0819">tRNA processing</keyword>
<dbReference type="GO" id="GO:0042292">
    <property type="term" value="F:URM1 activating enzyme activity"/>
    <property type="evidence" value="ECO:0007669"/>
    <property type="project" value="TreeGrafter"/>
</dbReference>
<evidence type="ECO:0000256" key="9">
    <source>
        <dbReference type="SAM" id="Coils"/>
    </source>
</evidence>
<evidence type="ECO:0000256" key="11">
    <source>
        <dbReference type="SAM" id="SignalP"/>
    </source>
</evidence>
<evidence type="ECO:0000256" key="8">
    <source>
        <dbReference type="ARBA" id="ARBA00022840"/>
    </source>
</evidence>
<dbReference type="CDD" id="cd00757">
    <property type="entry name" value="ThiF_MoeB_HesA_family"/>
    <property type="match status" value="1"/>
</dbReference>
<comment type="subcellular location">
    <subcellularLocation>
        <location evidence="1">Cytoplasm</location>
        <location evidence="1">Cytosol</location>
    </subcellularLocation>
</comment>
<feature type="domain" description="Rhodanese" evidence="12">
    <location>
        <begin position="548"/>
        <end position="623"/>
    </location>
</feature>
<dbReference type="SMART" id="SM01190">
    <property type="entry name" value="EMP24_GP25L"/>
    <property type="match status" value="1"/>
</dbReference>
<feature type="chain" id="PRO_5033988379" description="Ubiquitin-like protein activator 4" evidence="11">
    <location>
        <begin position="18"/>
        <end position="624"/>
    </location>
</feature>
<name>A0A8F2W0K0_CANAR</name>
<dbReference type="Pfam" id="PF00581">
    <property type="entry name" value="Rhodanese"/>
    <property type="match status" value="1"/>
</dbReference>
<keyword evidence="7" id="KW-0833">Ubl conjugation pathway</keyword>
<dbReference type="GO" id="GO:0016779">
    <property type="term" value="F:nucleotidyltransferase activity"/>
    <property type="evidence" value="ECO:0007669"/>
    <property type="project" value="UniProtKB-KW"/>
</dbReference>
<dbReference type="Pfam" id="PF01105">
    <property type="entry name" value="EMP24_GP25L"/>
    <property type="match status" value="1"/>
</dbReference>
<keyword evidence="10" id="KW-0472">Membrane</keyword>
<dbReference type="GO" id="GO:0005829">
    <property type="term" value="C:cytosol"/>
    <property type="evidence" value="ECO:0007669"/>
    <property type="project" value="UniProtKB-SubCell"/>
</dbReference>
<accession>A0A8F2W0K0</accession>
<feature type="coiled-coil region" evidence="9">
    <location>
        <begin position="139"/>
        <end position="169"/>
    </location>
</feature>
<evidence type="ECO:0000256" key="3">
    <source>
        <dbReference type="ARBA" id="ARBA00022679"/>
    </source>
</evidence>
<feature type="transmembrane region" description="Helical" evidence="10">
    <location>
        <begin position="181"/>
        <end position="208"/>
    </location>
</feature>
<keyword evidence="2" id="KW-0963">Cytoplasm</keyword>
<reference evidence="14" key="1">
    <citation type="submission" date="2021-06" db="EMBL/GenBank/DDBJ databases">
        <title>Candida auris outbreak in lebanese hospital.</title>
        <authorList>
            <person name="Finianos M."/>
        </authorList>
    </citation>
    <scope>NUCLEOTIDE SEQUENCE</scope>
    <source>
        <strain evidence="14">CA7LBN</strain>
    </source>
</reference>
<evidence type="ECO:0000259" key="12">
    <source>
        <dbReference type="PROSITE" id="PS50206"/>
    </source>
</evidence>
<keyword evidence="8" id="KW-0067">ATP-binding</keyword>
<evidence type="ECO:0008006" key="15">
    <source>
        <dbReference type="Google" id="ProtNLM"/>
    </source>
</evidence>
<evidence type="ECO:0000256" key="4">
    <source>
        <dbReference type="ARBA" id="ARBA00022694"/>
    </source>
</evidence>